<keyword evidence="5" id="KW-1185">Reference proteome</keyword>
<evidence type="ECO:0000256" key="2">
    <source>
        <dbReference type="ARBA" id="ARBA00022676"/>
    </source>
</evidence>
<sequence length="528" mass="60819">MRRAHITLVALFLVTLCFFLNFVYLNGFVNNDSLQGHEPENQAGYVPGHLDDASLEISGYASVGYDLVILINSKITEVENRQLLRKELFSLPNNLTPCLNYNGRIYYKFFVTEGNIRNEKMRQLRSEIMEYNDVVILPQAPTWGKEHAMLKWANSVEGPTEFRHVMLLDSHTFVRFDQVLSELDYMIKEATEEEKNQPILWGNLLLERNQTQAIIMSASLTEDLLNIPDLLPPAGAPSSIISHILDNRSDDLVAAISIINDKRFTEWPNNPYVLPKNTLAVSMVYQADEFAQIASHFKTVQPPLCTYERPQTKIGVITSSFIYKDNCMIDAGLLSATNKRDYAKKHDYYFIARSTEFAQQVYRGRRIVWGKIDAIEKVLPEYDWLLWLDMDAVIMNDEIRVEDIMEHFQQELGDEEFSKKSLFITKPRKDPMFNAGVFLLRNSQWSFNFLREVQHRQDSFNTLYYEQKAMWNVARDPEWAEGAHIFGDANVFNTFPDEYVAGNFVAHFAPAGCPAEEVMNALTTHSVN</sequence>
<comment type="similarity">
    <text evidence="1">Belongs to the glycosyltransferase 34 family.</text>
</comment>
<dbReference type="Gene3D" id="3.90.550.10">
    <property type="entry name" value="Spore Coat Polysaccharide Biosynthesis Protein SpsA, Chain A"/>
    <property type="match status" value="1"/>
</dbReference>
<protein>
    <submittedName>
        <fullName evidence="4">Uncharacterized protein</fullName>
    </submittedName>
</protein>
<dbReference type="Proteomes" id="UP001479436">
    <property type="component" value="Unassembled WGS sequence"/>
</dbReference>
<dbReference type="Pfam" id="PF05637">
    <property type="entry name" value="Glyco_transf_34"/>
    <property type="match status" value="1"/>
</dbReference>
<dbReference type="PANTHER" id="PTHR31306">
    <property type="entry name" value="ALPHA-1,6-MANNOSYLTRANSFERASE MNN11-RELATED"/>
    <property type="match status" value="1"/>
</dbReference>
<evidence type="ECO:0000256" key="3">
    <source>
        <dbReference type="ARBA" id="ARBA00022679"/>
    </source>
</evidence>
<organism evidence="4 5">
    <name type="scientific">Basidiobolus ranarum</name>
    <dbReference type="NCBI Taxonomy" id="34480"/>
    <lineage>
        <taxon>Eukaryota</taxon>
        <taxon>Fungi</taxon>
        <taxon>Fungi incertae sedis</taxon>
        <taxon>Zoopagomycota</taxon>
        <taxon>Entomophthoromycotina</taxon>
        <taxon>Basidiobolomycetes</taxon>
        <taxon>Basidiobolales</taxon>
        <taxon>Basidiobolaceae</taxon>
        <taxon>Basidiobolus</taxon>
    </lineage>
</organism>
<dbReference type="InterPro" id="IPR029044">
    <property type="entry name" value="Nucleotide-diphossugar_trans"/>
</dbReference>
<reference evidence="4 5" key="1">
    <citation type="submission" date="2023-04" db="EMBL/GenBank/DDBJ databases">
        <title>Genome of Basidiobolus ranarum AG-B5.</title>
        <authorList>
            <person name="Stajich J.E."/>
            <person name="Carter-House D."/>
            <person name="Gryganskyi A."/>
        </authorList>
    </citation>
    <scope>NUCLEOTIDE SEQUENCE [LARGE SCALE GENOMIC DNA]</scope>
    <source>
        <strain evidence="4 5">AG-B5</strain>
    </source>
</reference>
<evidence type="ECO:0000313" key="5">
    <source>
        <dbReference type="Proteomes" id="UP001479436"/>
    </source>
</evidence>
<name>A0ABR2WIV7_9FUNG</name>
<evidence type="ECO:0000256" key="1">
    <source>
        <dbReference type="ARBA" id="ARBA00005664"/>
    </source>
</evidence>
<accession>A0ABR2WIV7</accession>
<keyword evidence="3" id="KW-0808">Transferase</keyword>
<dbReference type="PANTHER" id="PTHR31306:SF4">
    <property type="entry name" value="ALPHA-1,2-GALACTOSYLTRANSFERASE"/>
    <property type="match status" value="1"/>
</dbReference>
<proteinExistence type="inferred from homology"/>
<dbReference type="InterPro" id="IPR008630">
    <property type="entry name" value="Glyco_trans_34"/>
</dbReference>
<dbReference type="EMBL" id="JASJQH010001421">
    <property type="protein sequence ID" value="KAK9761371.1"/>
    <property type="molecule type" value="Genomic_DNA"/>
</dbReference>
<keyword evidence="2" id="KW-0328">Glycosyltransferase</keyword>
<evidence type="ECO:0000313" key="4">
    <source>
        <dbReference type="EMBL" id="KAK9761371.1"/>
    </source>
</evidence>
<dbReference type="SUPFAM" id="SSF53448">
    <property type="entry name" value="Nucleotide-diphospho-sugar transferases"/>
    <property type="match status" value="1"/>
</dbReference>
<comment type="caution">
    <text evidence="4">The sequence shown here is derived from an EMBL/GenBank/DDBJ whole genome shotgun (WGS) entry which is preliminary data.</text>
</comment>
<gene>
    <name evidence="4" type="ORF">K7432_013783</name>
</gene>